<dbReference type="SMART" id="SM00271">
    <property type="entry name" value="DnaJ"/>
    <property type="match status" value="1"/>
</dbReference>
<organism evidence="3 4">
    <name type="scientific">Muricomes intestini</name>
    <dbReference type="NCBI Taxonomy" id="1796634"/>
    <lineage>
        <taxon>Bacteria</taxon>
        <taxon>Bacillati</taxon>
        <taxon>Bacillota</taxon>
        <taxon>Clostridia</taxon>
        <taxon>Lachnospirales</taxon>
        <taxon>Lachnospiraceae</taxon>
        <taxon>Muricomes</taxon>
    </lineage>
</organism>
<keyword evidence="1" id="KW-0235">DNA replication</keyword>
<dbReference type="Gene3D" id="1.10.287.110">
    <property type="entry name" value="DnaJ domain"/>
    <property type="match status" value="1"/>
</dbReference>
<evidence type="ECO:0000313" key="4">
    <source>
        <dbReference type="Proteomes" id="UP000295726"/>
    </source>
</evidence>
<feature type="domain" description="J" evidence="2">
    <location>
        <begin position="2"/>
        <end position="75"/>
    </location>
</feature>
<dbReference type="PROSITE" id="PS50076">
    <property type="entry name" value="DNAJ_2"/>
    <property type="match status" value="1"/>
</dbReference>
<evidence type="ECO:0000313" key="3">
    <source>
        <dbReference type="EMBL" id="TCS81103.1"/>
    </source>
</evidence>
<dbReference type="AlphaFoldDB" id="A0A4R3KDI7"/>
<keyword evidence="4" id="KW-1185">Reference proteome</keyword>
<comment type="caution">
    <text evidence="3">The sequence shown here is derived from an EMBL/GenBank/DDBJ whole genome shotgun (WGS) entry which is preliminary data.</text>
</comment>
<dbReference type="EMBL" id="SLZZ01000004">
    <property type="protein sequence ID" value="TCS81103.1"/>
    <property type="molecule type" value="Genomic_DNA"/>
</dbReference>
<dbReference type="PANTHER" id="PTHR33747:SF1">
    <property type="entry name" value="ADENYLATE CYCLASE-ASSOCIATED CAP C-TERMINAL DOMAIN-CONTAINING PROTEIN"/>
    <property type="match status" value="1"/>
</dbReference>
<dbReference type="Gene3D" id="3.10.450.50">
    <property type="match status" value="1"/>
</dbReference>
<dbReference type="RefSeq" id="WP_279233325.1">
    <property type="nucleotide sequence ID" value="NZ_DAIUIF010000162.1"/>
</dbReference>
<accession>A0A4R3KDI7</accession>
<dbReference type="Proteomes" id="UP000295726">
    <property type="component" value="Unassembled WGS sequence"/>
</dbReference>
<dbReference type="PRINTS" id="PR00625">
    <property type="entry name" value="JDOMAIN"/>
</dbReference>
<protein>
    <submittedName>
        <fullName evidence="3">DnaJ-like protein</fullName>
    </submittedName>
</protein>
<evidence type="ECO:0000256" key="1">
    <source>
        <dbReference type="ARBA" id="ARBA00022705"/>
    </source>
</evidence>
<dbReference type="SUPFAM" id="SSF103642">
    <property type="entry name" value="Sec-C motif"/>
    <property type="match status" value="1"/>
</dbReference>
<dbReference type="Pfam" id="PF00226">
    <property type="entry name" value="DnaJ"/>
    <property type="match status" value="1"/>
</dbReference>
<dbReference type="InterPro" id="IPR036869">
    <property type="entry name" value="J_dom_sf"/>
</dbReference>
<dbReference type="Pfam" id="PF02810">
    <property type="entry name" value="SEC-C"/>
    <property type="match status" value="1"/>
</dbReference>
<name>A0A4R3KDI7_9FIRM</name>
<reference evidence="3 4" key="1">
    <citation type="submission" date="2019-03" db="EMBL/GenBank/DDBJ databases">
        <title>Genomic Encyclopedia of Type Strains, Phase IV (KMG-IV): sequencing the most valuable type-strain genomes for metagenomic binning, comparative biology and taxonomic classification.</title>
        <authorList>
            <person name="Goeker M."/>
        </authorList>
    </citation>
    <scope>NUCLEOTIDE SEQUENCE [LARGE SCALE GENOMIC DNA]</scope>
    <source>
        <strain evidence="3 4">DSM 29489</strain>
    </source>
</reference>
<dbReference type="GO" id="GO:0006260">
    <property type="term" value="P:DNA replication"/>
    <property type="evidence" value="ECO:0007669"/>
    <property type="project" value="UniProtKB-KW"/>
</dbReference>
<dbReference type="InterPro" id="IPR001623">
    <property type="entry name" value="DnaJ_domain"/>
</dbReference>
<dbReference type="SUPFAM" id="SSF46565">
    <property type="entry name" value="Chaperone J-domain"/>
    <property type="match status" value="1"/>
</dbReference>
<evidence type="ECO:0000259" key="2">
    <source>
        <dbReference type="PROSITE" id="PS50076"/>
    </source>
</evidence>
<dbReference type="InterPro" id="IPR004027">
    <property type="entry name" value="SEC_C_motif"/>
</dbReference>
<dbReference type="InterPro" id="IPR011990">
    <property type="entry name" value="TPR-like_helical_dom_sf"/>
</dbReference>
<dbReference type="SUPFAM" id="SSF48452">
    <property type="entry name" value="TPR-like"/>
    <property type="match status" value="1"/>
</dbReference>
<dbReference type="Gene3D" id="1.25.40.10">
    <property type="entry name" value="Tetratricopeptide repeat domain"/>
    <property type="match status" value="1"/>
</dbReference>
<sequence>MDPFKVLHLEAGADKQAVKRAYFRLIRQYRPEEEPEKFKEIREAYEYLQEDSNLVTAQKITQIPTEFRHPYNQVLEWIKKEEYDKAIALCERVLDIVEIMEFRILLGKAYILNDNSGKAVKLWEGLCQKDSENIEYMEQLGKAYWARGWNNKAFQIYCTLYEKGVKNLSFYDNFMDIAAFQESTELVCRISLDVFEYYRSLENHAREDAESMSSILWTISEYVQARDYEWLLGHSDEIFDIMTETPLEFSIYEDTIMGMCTALSEILEVDEAAGPVFFKYGEYVVSNENNISERGELPLTIIKANMEKIKIEKDPLIHEIIKEASNLWYGLLTEKAAVRNTADPEISLIKELLGTGIGDGAVYDTLLYMVNDLKNILPGLQRVKKEYPVLRQAMGEFLEEMLNCSSQQYLFNKYEKKYKKLMGYPSGARLMLSSAGEDDYDAYENGTYRREEAKIGRNDPCPCGSGKKYKKCCGRNIV</sequence>
<gene>
    <name evidence="3" type="ORF">EDD59_10422</name>
</gene>
<proteinExistence type="predicted"/>
<dbReference type="PANTHER" id="PTHR33747">
    <property type="entry name" value="UPF0225 PROTEIN SCO1677"/>
    <property type="match status" value="1"/>
</dbReference>